<dbReference type="AlphaFoldDB" id="A0A9P8UB26"/>
<dbReference type="EMBL" id="JAGPXC010000013">
    <property type="protein sequence ID" value="KAH6643485.1"/>
    <property type="molecule type" value="Genomic_DNA"/>
</dbReference>
<reference evidence="2" key="1">
    <citation type="journal article" date="2021" name="Nat. Commun.">
        <title>Genetic determinants of endophytism in the Arabidopsis root mycobiome.</title>
        <authorList>
            <person name="Mesny F."/>
            <person name="Miyauchi S."/>
            <person name="Thiergart T."/>
            <person name="Pickel B."/>
            <person name="Atanasova L."/>
            <person name="Karlsson M."/>
            <person name="Huettel B."/>
            <person name="Barry K.W."/>
            <person name="Haridas S."/>
            <person name="Chen C."/>
            <person name="Bauer D."/>
            <person name="Andreopoulos W."/>
            <person name="Pangilinan J."/>
            <person name="LaButti K."/>
            <person name="Riley R."/>
            <person name="Lipzen A."/>
            <person name="Clum A."/>
            <person name="Drula E."/>
            <person name="Henrissat B."/>
            <person name="Kohler A."/>
            <person name="Grigoriev I.V."/>
            <person name="Martin F.M."/>
            <person name="Hacquard S."/>
        </authorList>
    </citation>
    <scope>NUCLEOTIDE SEQUENCE</scope>
    <source>
        <strain evidence="2">MPI-SDFR-AT-0073</strain>
    </source>
</reference>
<dbReference type="RefSeq" id="XP_045951415.1">
    <property type="nucleotide sequence ID" value="XM_046109366.1"/>
</dbReference>
<protein>
    <submittedName>
        <fullName evidence="2">Uncharacterized protein</fullName>
    </submittedName>
</protein>
<comment type="caution">
    <text evidence="2">The sequence shown here is derived from an EMBL/GenBank/DDBJ whole genome shotgun (WGS) entry which is preliminary data.</text>
</comment>
<evidence type="ECO:0000313" key="2">
    <source>
        <dbReference type="EMBL" id="KAH6643485.1"/>
    </source>
</evidence>
<feature type="region of interest" description="Disordered" evidence="1">
    <location>
        <begin position="172"/>
        <end position="191"/>
    </location>
</feature>
<feature type="region of interest" description="Disordered" evidence="1">
    <location>
        <begin position="37"/>
        <end position="56"/>
    </location>
</feature>
<organism evidence="2 3">
    <name type="scientific">Truncatella angustata</name>
    <dbReference type="NCBI Taxonomy" id="152316"/>
    <lineage>
        <taxon>Eukaryota</taxon>
        <taxon>Fungi</taxon>
        <taxon>Dikarya</taxon>
        <taxon>Ascomycota</taxon>
        <taxon>Pezizomycotina</taxon>
        <taxon>Sordariomycetes</taxon>
        <taxon>Xylariomycetidae</taxon>
        <taxon>Amphisphaeriales</taxon>
        <taxon>Sporocadaceae</taxon>
        <taxon>Truncatella</taxon>
    </lineage>
</organism>
<keyword evidence="3" id="KW-1185">Reference proteome</keyword>
<gene>
    <name evidence="2" type="ORF">BKA67DRAFT_697108</name>
</gene>
<name>A0A9P8UB26_9PEZI</name>
<dbReference type="Proteomes" id="UP000758603">
    <property type="component" value="Unassembled WGS sequence"/>
</dbReference>
<proteinExistence type="predicted"/>
<evidence type="ECO:0000313" key="3">
    <source>
        <dbReference type="Proteomes" id="UP000758603"/>
    </source>
</evidence>
<dbReference type="GeneID" id="70138257"/>
<evidence type="ECO:0000256" key="1">
    <source>
        <dbReference type="SAM" id="MobiDB-lite"/>
    </source>
</evidence>
<accession>A0A9P8UB26</accession>
<sequence>MRNALIKVKSNALDSLGSPLSSKDKLLNKEGLAITQGGTEDELLRSSSEESGQEVATAEELPLLKTVTTTPRISTLTRLLFPKSTIPNSQDDIPGKLDTDGSIAYPSPRKGHPTYAGKGIPPYAGQGIPTYARKGLITYAGKGLMSSGTLPNESDKEGNTFDFIRVLIPRNGKVNPSTPEISKNPKRYGYY</sequence>